<dbReference type="InterPro" id="IPR029066">
    <property type="entry name" value="PLP-binding_barrel"/>
</dbReference>
<dbReference type="Pfam" id="PF01168">
    <property type="entry name" value="Ala_racemase_N"/>
    <property type="match status" value="1"/>
</dbReference>
<feature type="active site" description="Proton acceptor; specific for L-alanine" evidence="5">
    <location>
        <position position="266"/>
    </location>
</feature>
<dbReference type="InterPro" id="IPR001608">
    <property type="entry name" value="Ala_racemase_N"/>
</dbReference>
<dbReference type="GO" id="GO:0030170">
    <property type="term" value="F:pyridoxal phosphate binding"/>
    <property type="evidence" value="ECO:0007669"/>
    <property type="project" value="UniProtKB-UniRule"/>
</dbReference>
<dbReference type="SMART" id="SM01005">
    <property type="entry name" value="Ala_racemase_C"/>
    <property type="match status" value="1"/>
</dbReference>
<dbReference type="EC" id="5.1.1.1" evidence="5"/>
<dbReference type="GO" id="GO:0008784">
    <property type="term" value="F:alanine racemase activity"/>
    <property type="evidence" value="ECO:0007669"/>
    <property type="project" value="UniProtKB-UniRule"/>
</dbReference>
<feature type="modified residue" description="N6-(pyridoxal phosphate)lysine" evidence="5 6">
    <location>
        <position position="35"/>
    </location>
</feature>
<dbReference type="Proteomes" id="UP000887320">
    <property type="component" value="Unassembled WGS sequence"/>
</dbReference>
<proteinExistence type="inferred from homology"/>
<dbReference type="RefSeq" id="WP_234623071.1">
    <property type="nucleotide sequence ID" value="NZ_JAHWXT010000002.1"/>
</dbReference>
<dbReference type="PRINTS" id="PR00992">
    <property type="entry name" value="ALARACEMASE"/>
</dbReference>
<comment type="function">
    <text evidence="5">Catalyzes the interconversion of L-alanine and D-alanine. May also act on other amino acids.</text>
</comment>
<evidence type="ECO:0000259" key="8">
    <source>
        <dbReference type="SMART" id="SM01005"/>
    </source>
</evidence>
<dbReference type="Pfam" id="PF00842">
    <property type="entry name" value="Ala_racemase_C"/>
    <property type="match status" value="1"/>
</dbReference>
<feature type="domain" description="Alanine racemase C-terminal" evidence="8">
    <location>
        <begin position="245"/>
        <end position="373"/>
    </location>
</feature>
<dbReference type="PANTHER" id="PTHR30511">
    <property type="entry name" value="ALANINE RACEMASE"/>
    <property type="match status" value="1"/>
</dbReference>
<dbReference type="InterPro" id="IPR000821">
    <property type="entry name" value="Ala_racemase"/>
</dbReference>
<comment type="similarity">
    <text evidence="5">Belongs to the alanine racemase family.</text>
</comment>
<dbReference type="AlphaFoldDB" id="A0A8X8KET0"/>
<reference evidence="9" key="1">
    <citation type="submission" date="2021-07" db="EMBL/GenBank/DDBJ databases">
        <authorList>
            <person name="Fernandez M."/>
            <person name="Pereira P."/>
            <person name="Torres Tejerizo G.A."/>
            <person name="Gonzalez P."/>
            <person name="Agostini E."/>
        </authorList>
    </citation>
    <scope>NUCLEOTIDE SEQUENCE</scope>
    <source>
        <strain evidence="9">SFC 500-1A</strain>
    </source>
</reference>
<evidence type="ECO:0000256" key="7">
    <source>
        <dbReference type="PIRSR" id="PIRSR600821-52"/>
    </source>
</evidence>
<dbReference type="EMBL" id="JAHWXT010000002">
    <property type="protein sequence ID" value="MCF0264215.1"/>
    <property type="molecule type" value="Genomic_DNA"/>
</dbReference>
<dbReference type="Gene3D" id="3.20.20.10">
    <property type="entry name" value="Alanine racemase"/>
    <property type="match status" value="1"/>
</dbReference>
<dbReference type="PANTHER" id="PTHR30511:SF0">
    <property type="entry name" value="ALANINE RACEMASE, CATABOLIC-RELATED"/>
    <property type="match status" value="1"/>
</dbReference>
<evidence type="ECO:0000256" key="5">
    <source>
        <dbReference type="HAMAP-Rule" id="MF_01201"/>
    </source>
</evidence>
<dbReference type="CDD" id="cd06827">
    <property type="entry name" value="PLPDE_III_AR_proteobact"/>
    <property type="match status" value="1"/>
</dbReference>
<dbReference type="SUPFAM" id="SSF50621">
    <property type="entry name" value="Alanine racemase C-terminal domain-like"/>
    <property type="match status" value="1"/>
</dbReference>
<dbReference type="HAMAP" id="MF_01201">
    <property type="entry name" value="Ala_racemase"/>
    <property type="match status" value="1"/>
</dbReference>
<dbReference type="SUPFAM" id="SSF51419">
    <property type="entry name" value="PLP-binding barrel"/>
    <property type="match status" value="1"/>
</dbReference>
<evidence type="ECO:0000256" key="4">
    <source>
        <dbReference type="ARBA" id="ARBA00023235"/>
    </source>
</evidence>
<dbReference type="InterPro" id="IPR020622">
    <property type="entry name" value="Ala_racemase_pyridoxalP-BS"/>
</dbReference>
<feature type="binding site" evidence="5 7">
    <location>
        <position position="313"/>
    </location>
    <ligand>
        <name>substrate</name>
    </ligand>
</feature>
<comment type="caution">
    <text evidence="9">The sequence shown here is derived from an EMBL/GenBank/DDBJ whole genome shotgun (WGS) entry which is preliminary data.</text>
</comment>
<feature type="binding site" evidence="5 7">
    <location>
        <position position="138"/>
    </location>
    <ligand>
        <name>substrate</name>
    </ligand>
</feature>
<organism evidence="9 10">
    <name type="scientific">Acinetobacter guillouiae</name>
    <name type="common">Acinetobacter genomosp. 11</name>
    <dbReference type="NCBI Taxonomy" id="106649"/>
    <lineage>
        <taxon>Bacteria</taxon>
        <taxon>Pseudomonadati</taxon>
        <taxon>Pseudomonadota</taxon>
        <taxon>Gammaproteobacteria</taxon>
        <taxon>Moraxellales</taxon>
        <taxon>Moraxellaceae</taxon>
        <taxon>Acinetobacter</taxon>
    </lineage>
</organism>
<dbReference type="NCBIfam" id="TIGR00492">
    <property type="entry name" value="alr"/>
    <property type="match status" value="1"/>
</dbReference>
<gene>
    <name evidence="9" type="primary">alr</name>
    <name evidence="9" type="ORF">KW868_07010</name>
</gene>
<comment type="catalytic activity">
    <reaction evidence="1 5">
        <text>L-alanine = D-alanine</text>
        <dbReference type="Rhea" id="RHEA:20249"/>
        <dbReference type="ChEBI" id="CHEBI:57416"/>
        <dbReference type="ChEBI" id="CHEBI:57972"/>
        <dbReference type="EC" id="5.1.1.1"/>
    </reaction>
</comment>
<comment type="cofactor">
    <cofactor evidence="2 5 6">
        <name>pyridoxal 5'-phosphate</name>
        <dbReference type="ChEBI" id="CHEBI:597326"/>
    </cofactor>
</comment>
<name>A0A8X8KET0_ACIGI</name>
<evidence type="ECO:0000256" key="3">
    <source>
        <dbReference type="ARBA" id="ARBA00022898"/>
    </source>
</evidence>
<dbReference type="Gene3D" id="2.40.37.10">
    <property type="entry name" value="Lyase, Ornithine Decarboxylase, Chain A, domain 1"/>
    <property type="match status" value="1"/>
</dbReference>
<dbReference type="InterPro" id="IPR011079">
    <property type="entry name" value="Ala_racemase_C"/>
</dbReference>
<evidence type="ECO:0000313" key="10">
    <source>
        <dbReference type="Proteomes" id="UP000887320"/>
    </source>
</evidence>
<dbReference type="GO" id="GO:0030632">
    <property type="term" value="P:D-alanine biosynthetic process"/>
    <property type="evidence" value="ECO:0007669"/>
    <property type="project" value="UniProtKB-UniRule"/>
</dbReference>
<keyword evidence="4 5" id="KW-0413">Isomerase</keyword>
<evidence type="ECO:0000256" key="6">
    <source>
        <dbReference type="PIRSR" id="PIRSR600821-50"/>
    </source>
</evidence>
<accession>A0A8X8KET0</accession>
<evidence type="ECO:0000256" key="2">
    <source>
        <dbReference type="ARBA" id="ARBA00001933"/>
    </source>
</evidence>
<comment type="pathway">
    <text evidence="5">Amino-acid biosynthesis; D-alanine biosynthesis; D-alanine from L-alanine: step 1/1.</text>
</comment>
<dbReference type="FunFam" id="3.20.20.10:FF:000002">
    <property type="entry name" value="Alanine racemase"/>
    <property type="match status" value="1"/>
</dbReference>
<dbReference type="GO" id="GO:0005829">
    <property type="term" value="C:cytosol"/>
    <property type="evidence" value="ECO:0007669"/>
    <property type="project" value="TreeGrafter"/>
</dbReference>
<keyword evidence="3 5" id="KW-0663">Pyridoxal phosphate</keyword>
<dbReference type="InterPro" id="IPR009006">
    <property type="entry name" value="Ala_racemase/Decarboxylase_C"/>
</dbReference>
<protein>
    <recommendedName>
        <fullName evidence="5">Alanine racemase</fullName>
        <ecNumber evidence="5">5.1.1.1</ecNumber>
    </recommendedName>
</protein>
<evidence type="ECO:0000313" key="9">
    <source>
        <dbReference type="EMBL" id="MCF0264215.1"/>
    </source>
</evidence>
<feature type="active site" description="Proton acceptor; specific for D-alanine" evidence="5">
    <location>
        <position position="35"/>
    </location>
</feature>
<dbReference type="PROSITE" id="PS00395">
    <property type="entry name" value="ALANINE_RACEMASE"/>
    <property type="match status" value="1"/>
</dbReference>
<sequence>MPRPITAVIHQDALLHNLNVARQFMPQSKVFTVVKANAYGHGIERVYDAFKSADGFALLDIDEAKRLRTSGWTGPILLLEGIFSADDLLDCEKYQLSFSLHNEDQVNWLEQFQSQSLKNNPAQTQFDVFLKMNTGMNRLGFKPDAYRAMWQRLKQLDVVKSITHMMHFSDADGERLGQSGIAYQQAIFEQTIQDLDGERSVSNSAAILRHSQDLRSDYIRSGIMLYGSSPDYPTHSIQDWNLKPSMSLRSEIIAIQDLQPSETVGYGSKFTATQAMKIGIVACGYADGYQRISMDAPVLVNSVRTQTIGRVSMDMLAVDLTHIPDARVGSEVVLWGQSSNGTVLPIDEVAASSGTVGYELMCGVTARVNFKISK</sequence>
<evidence type="ECO:0000256" key="1">
    <source>
        <dbReference type="ARBA" id="ARBA00000316"/>
    </source>
</evidence>